<name>A0A543KA98_9RHOB</name>
<reference evidence="3 4" key="1">
    <citation type="submission" date="2019-06" db="EMBL/GenBank/DDBJ databases">
        <title>Genomic Encyclopedia of Archaeal and Bacterial Type Strains, Phase II (KMG-II): from individual species to whole genera.</title>
        <authorList>
            <person name="Goeker M."/>
        </authorList>
    </citation>
    <scope>NUCLEOTIDE SEQUENCE [LARGE SCALE GENOMIC DNA]</scope>
    <source>
        <strain evidence="3 4">DSM 18423</strain>
    </source>
</reference>
<dbReference type="Proteomes" id="UP000320582">
    <property type="component" value="Unassembled WGS sequence"/>
</dbReference>
<keyword evidence="4" id="KW-1185">Reference proteome</keyword>
<accession>A0A543KA98</accession>
<dbReference type="Pfam" id="PF07811">
    <property type="entry name" value="TadE"/>
    <property type="match status" value="1"/>
</dbReference>
<sequence length="153" mass="16771">MRGLRRLLRTTRCFASDTRGVAAVEFALFGPLLVFGLLAMTDVGMAVYQRMSVDHILRSGVHHAIEDPGKVAVLATLKDNAREDGMWAEDEIAFDVDRFCACAEAPETKVVCATSCDGSRPTSIYYSLSADLIVPGLILPSFHLQPAMRVQIR</sequence>
<protein>
    <submittedName>
        <fullName evidence="3">TadE-like protein</fullName>
    </submittedName>
</protein>
<evidence type="ECO:0000313" key="3">
    <source>
        <dbReference type="EMBL" id="TQM91979.1"/>
    </source>
</evidence>
<comment type="caution">
    <text evidence="3">The sequence shown here is derived from an EMBL/GenBank/DDBJ whole genome shotgun (WGS) entry which is preliminary data.</text>
</comment>
<feature type="domain" description="TadE-like" evidence="2">
    <location>
        <begin position="20"/>
        <end position="60"/>
    </location>
</feature>
<feature type="transmembrane region" description="Helical" evidence="1">
    <location>
        <begin position="21"/>
        <end position="41"/>
    </location>
</feature>
<keyword evidence="1" id="KW-0812">Transmembrane</keyword>
<keyword evidence="1" id="KW-1133">Transmembrane helix</keyword>
<keyword evidence="1" id="KW-0472">Membrane</keyword>
<organism evidence="3 4">
    <name type="scientific">Roseinatronobacter monicus</name>
    <dbReference type="NCBI Taxonomy" id="393481"/>
    <lineage>
        <taxon>Bacteria</taxon>
        <taxon>Pseudomonadati</taxon>
        <taxon>Pseudomonadota</taxon>
        <taxon>Alphaproteobacteria</taxon>
        <taxon>Rhodobacterales</taxon>
        <taxon>Paracoccaceae</taxon>
        <taxon>Roseinatronobacter</taxon>
    </lineage>
</organism>
<evidence type="ECO:0000256" key="1">
    <source>
        <dbReference type="SAM" id="Phobius"/>
    </source>
</evidence>
<dbReference type="EMBL" id="VFPT01000001">
    <property type="protein sequence ID" value="TQM91979.1"/>
    <property type="molecule type" value="Genomic_DNA"/>
</dbReference>
<gene>
    <name evidence="3" type="ORF">BD293_0564</name>
</gene>
<proteinExistence type="predicted"/>
<evidence type="ECO:0000313" key="4">
    <source>
        <dbReference type="Proteomes" id="UP000320582"/>
    </source>
</evidence>
<evidence type="ECO:0000259" key="2">
    <source>
        <dbReference type="Pfam" id="PF07811"/>
    </source>
</evidence>
<dbReference type="InterPro" id="IPR012495">
    <property type="entry name" value="TadE-like_dom"/>
</dbReference>
<dbReference type="AlphaFoldDB" id="A0A543KA98"/>